<dbReference type="SUPFAM" id="SSF52172">
    <property type="entry name" value="CheY-like"/>
    <property type="match status" value="1"/>
</dbReference>
<accession>A0ABU8XA37</accession>
<protein>
    <submittedName>
        <fullName evidence="4">Response regulator</fullName>
    </submittedName>
</protein>
<dbReference type="RefSeq" id="WP_340336712.1">
    <property type="nucleotide sequence ID" value="NZ_JBBKZS010000007.1"/>
</dbReference>
<dbReference type="InterPro" id="IPR001789">
    <property type="entry name" value="Sig_transdc_resp-reg_receiver"/>
</dbReference>
<gene>
    <name evidence="4" type="ORF">WKW79_18880</name>
</gene>
<feature type="modified residue" description="4-aspartylphosphate" evidence="2">
    <location>
        <position position="52"/>
    </location>
</feature>
<evidence type="ECO:0000313" key="4">
    <source>
        <dbReference type="EMBL" id="MEJ8856648.1"/>
    </source>
</evidence>
<keyword evidence="1 2" id="KW-0597">Phosphoprotein</keyword>
<reference evidence="4 5" key="1">
    <citation type="submission" date="2024-03" db="EMBL/GenBank/DDBJ databases">
        <title>Novel species of the genus Variovorax.</title>
        <authorList>
            <person name="Liu Q."/>
            <person name="Xin Y.-H."/>
        </authorList>
    </citation>
    <scope>NUCLEOTIDE SEQUENCE [LARGE SCALE GENOMIC DNA]</scope>
    <source>
        <strain evidence="4 5">KACC 18901</strain>
    </source>
</reference>
<evidence type="ECO:0000256" key="2">
    <source>
        <dbReference type="PROSITE-ProRule" id="PRU00169"/>
    </source>
</evidence>
<keyword evidence="5" id="KW-1185">Reference proteome</keyword>
<name>A0ABU8XA37_9BURK</name>
<dbReference type="PANTHER" id="PTHR44591:SF23">
    <property type="entry name" value="CHEY SUBFAMILY"/>
    <property type="match status" value="1"/>
</dbReference>
<evidence type="ECO:0000313" key="5">
    <source>
        <dbReference type="Proteomes" id="UP001367030"/>
    </source>
</evidence>
<feature type="domain" description="Response regulatory" evidence="3">
    <location>
        <begin position="3"/>
        <end position="119"/>
    </location>
</feature>
<dbReference type="SMART" id="SM00448">
    <property type="entry name" value="REC"/>
    <property type="match status" value="1"/>
</dbReference>
<sequence>MPRVLIVEDNDSERDALSRRLVRQGFEISVASDGAGAIERARMESPDIILMDCSLPDIDGWEAARRLKADPGTQSIPIIALTSQGVPDESERALDAGCNDVDTKPLDIPRLIGKIHRALGLPDRTRSLPPRGDG</sequence>
<dbReference type="Gene3D" id="3.40.50.2300">
    <property type="match status" value="1"/>
</dbReference>
<comment type="caution">
    <text evidence="4">The sequence shown here is derived from an EMBL/GenBank/DDBJ whole genome shotgun (WGS) entry which is preliminary data.</text>
</comment>
<evidence type="ECO:0000259" key="3">
    <source>
        <dbReference type="PROSITE" id="PS50110"/>
    </source>
</evidence>
<dbReference type="InterPro" id="IPR050595">
    <property type="entry name" value="Bact_response_regulator"/>
</dbReference>
<dbReference type="PANTHER" id="PTHR44591">
    <property type="entry name" value="STRESS RESPONSE REGULATOR PROTEIN 1"/>
    <property type="match status" value="1"/>
</dbReference>
<dbReference type="InterPro" id="IPR011006">
    <property type="entry name" value="CheY-like_superfamily"/>
</dbReference>
<proteinExistence type="predicted"/>
<dbReference type="Proteomes" id="UP001367030">
    <property type="component" value="Unassembled WGS sequence"/>
</dbReference>
<dbReference type="PROSITE" id="PS50110">
    <property type="entry name" value="RESPONSE_REGULATORY"/>
    <property type="match status" value="1"/>
</dbReference>
<evidence type="ECO:0000256" key="1">
    <source>
        <dbReference type="ARBA" id="ARBA00022553"/>
    </source>
</evidence>
<organism evidence="4 5">
    <name type="scientific">Variovorax robiniae</name>
    <dbReference type="NCBI Taxonomy" id="1836199"/>
    <lineage>
        <taxon>Bacteria</taxon>
        <taxon>Pseudomonadati</taxon>
        <taxon>Pseudomonadota</taxon>
        <taxon>Betaproteobacteria</taxon>
        <taxon>Burkholderiales</taxon>
        <taxon>Comamonadaceae</taxon>
        <taxon>Variovorax</taxon>
    </lineage>
</organism>
<dbReference type="Pfam" id="PF00072">
    <property type="entry name" value="Response_reg"/>
    <property type="match status" value="1"/>
</dbReference>
<dbReference type="EMBL" id="JBBKZS010000007">
    <property type="protein sequence ID" value="MEJ8856648.1"/>
    <property type="molecule type" value="Genomic_DNA"/>
</dbReference>